<protein>
    <recommendedName>
        <fullName evidence="2">Tail sheath protein subtilisin-like domain-containing protein</fullName>
    </recommendedName>
</protein>
<name>A0A0B1QBI9_9HYPH</name>
<dbReference type="AlphaFoldDB" id="A0A0B1QBI9"/>
<dbReference type="RefSeq" id="WP_039189921.1">
    <property type="nucleotide sequence ID" value="NZ_JRFJ01000001.1"/>
</dbReference>
<feature type="domain" description="Tail sheath protein subtilisin-like" evidence="2">
    <location>
        <begin position="204"/>
        <end position="371"/>
    </location>
</feature>
<dbReference type="Proteomes" id="UP000030826">
    <property type="component" value="Unassembled WGS sequence"/>
</dbReference>
<sequence>MATGFNTIPGNLRAPIIAFEINSGGQFESVSRLLLVGHKNSGASAVDNVPVRCNSVNEAIALTGRGSMLAEMMIASRRNAPAQDIWLLPVPATGTAEVRTLTVGTVPAAGGVGTIAIDGEQISLTIGAGDTAASVATALAASINAYQDALTKSALPFTASAATNVVTLTARNAGEVYSGVDIYVPSVSTGNVFTTLLTIATGTAGAGTPNLAAGLAALGDDPFDWIVSPFADDANMGRYQTLLSDVSGRWAWNRQSYGHVFVPKTDTTANLTTFGLAYDTRHVTVLPRIAGGGDGTNPWVWAASVAARAVPWLSDGETGNVSRNQTGLVVEGVLAPRDRTRWMNDYATRDAFIGSGLSTFGVRSDGAVTIDKLVTLQRTDGAGNVDTTFRDLQKIGQLVYTLRLFRARLQAEHGQKAIADDNPGNLLAVTTVADIRATMAAAYRSMPGVVENAEEFAARLDVRRNGDNPNRVDIFAPLDMVNPLDIIAANATIYSQYPALAA</sequence>
<evidence type="ECO:0000313" key="3">
    <source>
        <dbReference type="EMBL" id="KHJ56302.1"/>
    </source>
</evidence>
<evidence type="ECO:0000259" key="2">
    <source>
        <dbReference type="Pfam" id="PF04984"/>
    </source>
</evidence>
<dbReference type="STRING" id="370622.LA66_07010"/>
<evidence type="ECO:0000313" key="4">
    <source>
        <dbReference type="Proteomes" id="UP000030826"/>
    </source>
</evidence>
<dbReference type="EMBL" id="JRFJ01000001">
    <property type="protein sequence ID" value="KHJ56302.1"/>
    <property type="molecule type" value="Genomic_DNA"/>
</dbReference>
<reference evidence="3 4" key="1">
    <citation type="submission" date="2014-09" db="EMBL/GenBank/DDBJ databases">
        <title>Isolation and characterization of Aurantimonas altamirensis ON-56566 from clinical sample following a dog bite.</title>
        <authorList>
            <person name="Eshaghi A."/>
            <person name="Li A."/>
            <person name="Shahinas D."/>
            <person name="Bahn P."/>
            <person name="Kus J.V."/>
            <person name="Patel S.N."/>
        </authorList>
    </citation>
    <scope>NUCLEOTIDE SEQUENCE [LARGE SCALE GENOMIC DNA]</scope>
    <source>
        <strain evidence="3 4">ON-56566</strain>
    </source>
</reference>
<comment type="caution">
    <text evidence="3">The sequence shown here is derived from an EMBL/GenBank/DDBJ whole genome shotgun (WGS) entry which is preliminary data.</text>
</comment>
<dbReference type="Pfam" id="PF04984">
    <property type="entry name" value="Phage_sheath_1"/>
    <property type="match status" value="1"/>
</dbReference>
<evidence type="ECO:0000256" key="1">
    <source>
        <dbReference type="ARBA" id="ARBA00008005"/>
    </source>
</evidence>
<comment type="similarity">
    <text evidence="1">Belongs to the myoviridae tail sheath protein family.</text>
</comment>
<dbReference type="InterPro" id="IPR035089">
    <property type="entry name" value="Phage_sheath_subtilisin"/>
</dbReference>
<proteinExistence type="inferred from homology"/>
<organism evidence="3 4">
    <name type="scientific">Aureimonas altamirensis</name>
    <dbReference type="NCBI Taxonomy" id="370622"/>
    <lineage>
        <taxon>Bacteria</taxon>
        <taxon>Pseudomonadati</taxon>
        <taxon>Pseudomonadota</taxon>
        <taxon>Alphaproteobacteria</taxon>
        <taxon>Hyphomicrobiales</taxon>
        <taxon>Aurantimonadaceae</taxon>
        <taxon>Aureimonas</taxon>
    </lineage>
</organism>
<gene>
    <name evidence="3" type="ORF">LA66_07010</name>
</gene>
<dbReference type="OrthoDB" id="5442644at2"/>
<accession>A0A0B1QBI9</accession>